<dbReference type="Gene3D" id="3.40.50.1820">
    <property type="entry name" value="alpha/beta hydrolase"/>
    <property type="match status" value="1"/>
</dbReference>
<organism evidence="3 4">
    <name type="scientific">Kitasatospora cineracea</name>
    <dbReference type="NCBI Taxonomy" id="88074"/>
    <lineage>
        <taxon>Bacteria</taxon>
        <taxon>Bacillati</taxon>
        <taxon>Actinomycetota</taxon>
        <taxon>Actinomycetes</taxon>
        <taxon>Kitasatosporales</taxon>
        <taxon>Streptomycetaceae</taxon>
        <taxon>Kitasatospora</taxon>
    </lineage>
</organism>
<dbReference type="PANTHER" id="PTHR43798:SF31">
    <property type="entry name" value="AB HYDROLASE SUPERFAMILY PROTEIN YCLE"/>
    <property type="match status" value="1"/>
</dbReference>
<dbReference type="InterPro" id="IPR000073">
    <property type="entry name" value="AB_hydrolase_1"/>
</dbReference>
<dbReference type="Pfam" id="PF12697">
    <property type="entry name" value="Abhydrolase_6"/>
    <property type="match status" value="1"/>
</dbReference>
<dbReference type="InterPro" id="IPR029058">
    <property type="entry name" value="AB_hydrolase_fold"/>
</dbReference>
<reference evidence="3 4" key="1">
    <citation type="submission" date="2018-11" db="EMBL/GenBank/DDBJ databases">
        <title>Sequencing the genomes of 1000 actinobacteria strains.</title>
        <authorList>
            <person name="Klenk H.-P."/>
        </authorList>
    </citation>
    <scope>NUCLEOTIDE SEQUENCE [LARGE SCALE GENOMIC DNA]</scope>
    <source>
        <strain evidence="3 4">DSM 44781</strain>
    </source>
</reference>
<evidence type="ECO:0000256" key="1">
    <source>
        <dbReference type="ARBA" id="ARBA00022801"/>
    </source>
</evidence>
<dbReference type="RefSeq" id="WP_123819656.1">
    <property type="nucleotide sequence ID" value="NZ_RKQG01000001.1"/>
</dbReference>
<dbReference type="AlphaFoldDB" id="A0A3N4SDM8"/>
<sequence length="253" mass="27592">MTITHEVAGSGPAVVLLHSSVCDRRMWDGQWDALHEAGYRVVRCDFRGFGETPCADRPYDNLTDLAELLDDLGIERAALVGSSFGGRIALQFAARHPDRVGSLTLLCPGSPDHEPSAELLELDELEVGLVESGRLDEAVELMVDTWLGPDADEAARAKVRTMQRHAYEVQLAPEEEVLPARVEVDLRAAVAPTLVYSGAHDLDDFRRIAADLAALLPDAEHRELPWAGHLPALERPAETAELLLARLAEVGGR</sequence>
<dbReference type="SUPFAM" id="SSF53474">
    <property type="entry name" value="alpha/beta-Hydrolases"/>
    <property type="match status" value="1"/>
</dbReference>
<dbReference type="PRINTS" id="PR00111">
    <property type="entry name" value="ABHYDROLASE"/>
</dbReference>
<proteinExistence type="predicted"/>
<name>A0A3N4SDM8_9ACTN</name>
<dbReference type="InterPro" id="IPR050266">
    <property type="entry name" value="AB_hydrolase_sf"/>
</dbReference>
<gene>
    <name evidence="3" type="ORF">EDD38_5128</name>
</gene>
<dbReference type="EMBL" id="RKQG01000001">
    <property type="protein sequence ID" value="RPE36750.1"/>
    <property type="molecule type" value="Genomic_DNA"/>
</dbReference>
<dbReference type="PANTHER" id="PTHR43798">
    <property type="entry name" value="MONOACYLGLYCEROL LIPASE"/>
    <property type="match status" value="1"/>
</dbReference>
<keyword evidence="4" id="KW-1185">Reference proteome</keyword>
<evidence type="ECO:0000313" key="3">
    <source>
        <dbReference type="EMBL" id="RPE36750.1"/>
    </source>
</evidence>
<comment type="caution">
    <text evidence="3">The sequence shown here is derived from an EMBL/GenBank/DDBJ whole genome shotgun (WGS) entry which is preliminary data.</text>
</comment>
<dbReference type="GO" id="GO:0016787">
    <property type="term" value="F:hydrolase activity"/>
    <property type="evidence" value="ECO:0007669"/>
    <property type="project" value="UniProtKB-KW"/>
</dbReference>
<evidence type="ECO:0000259" key="2">
    <source>
        <dbReference type="Pfam" id="PF12697"/>
    </source>
</evidence>
<protein>
    <submittedName>
        <fullName evidence="3">Pimeloyl-ACP methyl ester carboxylesterase</fullName>
    </submittedName>
</protein>
<dbReference type="Proteomes" id="UP000266906">
    <property type="component" value="Unassembled WGS sequence"/>
</dbReference>
<feature type="domain" description="AB hydrolase-1" evidence="2">
    <location>
        <begin position="14"/>
        <end position="241"/>
    </location>
</feature>
<evidence type="ECO:0000313" key="4">
    <source>
        <dbReference type="Proteomes" id="UP000266906"/>
    </source>
</evidence>
<dbReference type="GO" id="GO:0016020">
    <property type="term" value="C:membrane"/>
    <property type="evidence" value="ECO:0007669"/>
    <property type="project" value="TreeGrafter"/>
</dbReference>
<accession>A0A3N4SDM8</accession>
<keyword evidence="1" id="KW-0378">Hydrolase</keyword>